<dbReference type="EMBL" id="JAUDZE010000005">
    <property type="protein sequence ID" value="MDN0014947.1"/>
    <property type="molecule type" value="Genomic_DNA"/>
</dbReference>
<gene>
    <name evidence="2" type="ORF">QTA56_12005</name>
</gene>
<accession>A0ABT7WQJ5</accession>
<sequence length="164" mass="18095">MPSSLILGGSILGAATKYLVDNLRAVKEVKRGSIIYCGLMNNQFEHSGVYIGDNKIVHLDGSGLIEVVSPEIFLNRLGGLNMALSIYVSCKDGQSVGSEKVAQRAKEKIGKKVEYSVISNNCHMFSSGCLTGNFENNDWPFWLLKNTASSILGCNEWRVWDFRN</sequence>
<evidence type="ECO:0000259" key="1">
    <source>
        <dbReference type="PROSITE" id="PS51934"/>
    </source>
</evidence>
<proteinExistence type="predicted"/>
<evidence type="ECO:0000313" key="3">
    <source>
        <dbReference type="Proteomes" id="UP001168524"/>
    </source>
</evidence>
<dbReference type="RefSeq" id="WP_267981176.1">
    <property type="nucleotide sequence ID" value="NZ_JAPQKF010000005.1"/>
</dbReference>
<dbReference type="Gene3D" id="3.90.1720.10">
    <property type="entry name" value="endopeptidase domain like (from Nostoc punctiforme)"/>
    <property type="match status" value="1"/>
</dbReference>
<dbReference type="GO" id="GO:0016746">
    <property type="term" value="F:acyltransferase activity"/>
    <property type="evidence" value="ECO:0007669"/>
    <property type="project" value="UniProtKB-KW"/>
</dbReference>
<comment type="caution">
    <text evidence="2">The sequence shown here is derived from an EMBL/GenBank/DDBJ whole genome shotgun (WGS) entry which is preliminary data.</text>
</comment>
<keyword evidence="3" id="KW-1185">Reference proteome</keyword>
<reference evidence="2" key="1">
    <citation type="submission" date="2023-06" db="EMBL/GenBank/DDBJ databases">
        <title>Two novel species of Acinetobacter isolated from motorbike repairing workshop in Vietnam.</title>
        <authorList>
            <person name="Le N.T.T."/>
        </authorList>
    </citation>
    <scope>NUCLEOTIDE SEQUENCE</scope>
    <source>
        <strain evidence="2">VNH17</strain>
    </source>
</reference>
<dbReference type="PROSITE" id="PS51934">
    <property type="entry name" value="LRAT"/>
    <property type="match status" value="1"/>
</dbReference>
<feature type="domain" description="LRAT" evidence="1">
    <location>
        <begin position="36"/>
        <end position="138"/>
    </location>
</feature>
<dbReference type="Pfam" id="PF04970">
    <property type="entry name" value="LRAT"/>
    <property type="match status" value="1"/>
</dbReference>
<name>A0ABT7WQJ5_9GAMM</name>
<keyword evidence="2" id="KW-0012">Acyltransferase</keyword>
<organism evidence="2 3">
    <name type="scientific">Acinetobacter thutiue</name>
    <dbReference type="NCBI Taxonomy" id="2998078"/>
    <lineage>
        <taxon>Bacteria</taxon>
        <taxon>Pseudomonadati</taxon>
        <taxon>Pseudomonadota</taxon>
        <taxon>Gammaproteobacteria</taxon>
        <taxon>Moraxellales</taxon>
        <taxon>Moraxellaceae</taxon>
        <taxon>Acinetobacter</taxon>
    </lineage>
</organism>
<protein>
    <submittedName>
        <fullName evidence="2">Lecithin retinol acyltransferase family protein</fullName>
    </submittedName>
</protein>
<dbReference type="InterPro" id="IPR007053">
    <property type="entry name" value="LRAT_dom"/>
</dbReference>
<keyword evidence="2" id="KW-0808">Transferase</keyword>
<evidence type="ECO:0000313" key="2">
    <source>
        <dbReference type="EMBL" id="MDN0014947.1"/>
    </source>
</evidence>
<dbReference type="Proteomes" id="UP001168524">
    <property type="component" value="Unassembled WGS sequence"/>
</dbReference>